<organism evidence="2 3">
    <name type="scientific">Bizionia arctica</name>
    <dbReference type="NCBI Taxonomy" id="1495645"/>
    <lineage>
        <taxon>Bacteria</taxon>
        <taxon>Pseudomonadati</taxon>
        <taxon>Bacteroidota</taxon>
        <taxon>Flavobacteriia</taxon>
        <taxon>Flavobacteriales</taxon>
        <taxon>Flavobacteriaceae</taxon>
        <taxon>Bizionia</taxon>
    </lineage>
</organism>
<dbReference type="AlphaFoldDB" id="A0A917GB02"/>
<evidence type="ECO:0000313" key="3">
    <source>
        <dbReference type="Proteomes" id="UP000625976"/>
    </source>
</evidence>
<dbReference type="EMBL" id="BMFQ01000001">
    <property type="protein sequence ID" value="GGG34777.1"/>
    <property type="molecule type" value="Genomic_DNA"/>
</dbReference>
<comment type="caution">
    <text evidence="2">The sequence shown here is derived from an EMBL/GenBank/DDBJ whole genome shotgun (WGS) entry which is preliminary data.</text>
</comment>
<reference evidence="2" key="1">
    <citation type="journal article" date="2014" name="Int. J. Syst. Evol. Microbiol.">
        <title>Complete genome sequence of Corynebacterium casei LMG S-19264T (=DSM 44701T), isolated from a smear-ripened cheese.</title>
        <authorList>
            <consortium name="US DOE Joint Genome Institute (JGI-PGF)"/>
            <person name="Walter F."/>
            <person name="Albersmeier A."/>
            <person name="Kalinowski J."/>
            <person name="Ruckert C."/>
        </authorList>
    </citation>
    <scope>NUCLEOTIDE SEQUENCE</scope>
    <source>
        <strain evidence="2">CGMCC 1.12751</strain>
    </source>
</reference>
<dbReference type="RefSeq" id="WP_188461167.1">
    <property type="nucleotide sequence ID" value="NZ_BMFQ01000001.1"/>
</dbReference>
<protein>
    <submittedName>
        <fullName evidence="2">Uncharacterized protein</fullName>
    </submittedName>
</protein>
<gene>
    <name evidence="2" type="ORF">GCM10010976_03060</name>
</gene>
<dbReference type="Proteomes" id="UP000625976">
    <property type="component" value="Unassembled WGS sequence"/>
</dbReference>
<name>A0A917GB02_9FLAO</name>
<proteinExistence type="predicted"/>
<sequence length="67" mass="7602">MKIFKILLSLIAVILIIYNLTEVNFDSPFEGDSLVALITIFASLCAILLLQILRISKKIEKHSKTRK</sequence>
<keyword evidence="3" id="KW-1185">Reference proteome</keyword>
<evidence type="ECO:0000313" key="2">
    <source>
        <dbReference type="EMBL" id="GGG34777.1"/>
    </source>
</evidence>
<keyword evidence="1" id="KW-0472">Membrane</keyword>
<evidence type="ECO:0000256" key="1">
    <source>
        <dbReference type="SAM" id="Phobius"/>
    </source>
</evidence>
<keyword evidence="1" id="KW-0812">Transmembrane</keyword>
<feature type="transmembrane region" description="Helical" evidence="1">
    <location>
        <begin position="35"/>
        <end position="56"/>
    </location>
</feature>
<keyword evidence="1" id="KW-1133">Transmembrane helix</keyword>
<reference evidence="2" key="2">
    <citation type="submission" date="2020-09" db="EMBL/GenBank/DDBJ databases">
        <authorList>
            <person name="Sun Q."/>
            <person name="Zhou Y."/>
        </authorList>
    </citation>
    <scope>NUCLEOTIDE SEQUENCE</scope>
    <source>
        <strain evidence="2">CGMCC 1.12751</strain>
    </source>
</reference>
<accession>A0A917GB02</accession>